<protein>
    <recommendedName>
        <fullName evidence="1">SPOR domain-containing protein</fullName>
    </recommendedName>
</protein>
<evidence type="ECO:0000259" key="1">
    <source>
        <dbReference type="Pfam" id="PF05036"/>
    </source>
</evidence>
<dbReference type="eggNOG" id="COG3147">
    <property type="taxonomic scope" value="Bacteria"/>
</dbReference>
<proteinExistence type="predicted"/>
<gene>
    <name evidence="2" type="ORF">A19Y_4187</name>
</gene>
<dbReference type="Proteomes" id="UP000027395">
    <property type="component" value="Chromosome"/>
</dbReference>
<dbReference type="STRING" id="388467.A19Y_4187"/>
<reference evidence="2 3" key="1">
    <citation type="journal article" date="2014" name="Appl. Environ. Microbiol.">
        <title>Elucidation of insertion elements encoded on plasmids and in vitro construction of shuttle vectors from the toxic cyanobacterium Planktothrix.</title>
        <authorList>
            <person name="Christiansen G."/>
            <person name="Goesmann A."/>
            <person name="Kurmayer R."/>
        </authorList>
    </citation>
    <scope>NUCLEOTIDE SEQUENCE [LARGE SCALE GENOMIC DNA]</scope>
    <source>
        <strain evidence="2 3">NIVA-CYA 126/8</strain>
    </source>
</reference>
<dbReference type="GO" id="GO:0042834">
    <property type="term" value="F:peptidoglycan binding"/>
    <property type="evidence" value="ECO:0007669"/>
    <property type="project" value="InterPro"/>
</dbReference>
<feature type="domain" description="SPOR" evidence="1">
    <location>
        <begin position="185"/>
        <end position="214"/>
    </location>
</feature>
<dbReference type="Pfam" id="PF05036">
    <property type="entry name" value="SPOR"/>
    <property type="match status" value="1"/>
</dbReference>
<dbReference type="PATRIC" id="fig|388467.6.peg.4125"/>
<dbReference type="InterPro" id="IPR036680">
    <property type="entry name" value="SPOR-like_sf"/>
</dbReference>
<dbReference type="HOGENOM" id="CLU_854288_0_0_3"/>
<dbReference type="SUPFAM" id="SSF110997">
    <property type="entry name" value="Sporulation related repeat"/>
    <property type="match status" value="1"/>
</dbReference>
<dbReference type="EMBL" id="CM002803">
    <property type="protein sequence ID" value="KEI68878.1"/>
    <property type="molecule type" value="Genomic_DNA"/>
</dbReference>
<dbReference type="RefSeq" id="WP_042156407.1">
    <property type="nucleotide sequence ID" value="NZ_CM002803.1"/>
</dbReference>
<keyword evidence="3" id="KW-1185">Reference proteome</keyword>
<evidence type="ECO:0000313" key="2">
    <source>
        <dbReference type="EMBL" id="KEI68878.1"/>
    </source>
</evidence>
<organism evidence="2 3">
    <name type="scientific">Planktothrix agardhii (strain NIVA-CYA 126/8)</name>
    <dbReference type="NCBI Taxonomy" id="388467"/>
    <lineage>
        <taxon>Bacteria</taxon>
        <taxon>Bacillati</taxon>
        <taxon>Cyanobacteriota</taxon>
        <taxon>Cyanophyceae</taxon>
        <taxon>Oscillatoriophycideae</taxon>
        <taxon>Oscillatoriales</taxon>
        <taxon>Microcoleaceae</taxon>
        <taxon>Planktothrix</taxon>
    </lineage>
</organism>
<accession>A0A073CME2</accession>
<name>A0A073CME2_PLAA1</name>
<evidence type="ECO:0000313" key="3">
    <source>
        <dbReference type="Proteomes" id="UP000027395"/>
    </source>
</evidence>
<dbReference type="InterPro" id="IPR007730">
    <property type="entry name" value="SPOR-like_dom"/>
</dbReference>
<dbReference type="AlphaFoldDB" id="A0A073CME2"/>
<sequence>MSFHSIVIQKKTNRLTKLIWKIPLFSSLMLLGGYGAIVSPVLAQERYGVYVNGESPFLLEVVQQIQPGAMMQRYDNRNIIDLGIYFNQSEAQKLIENLRRQGVQGEIINLKSGEDFNSPVQVNPMVIPPDQTDIKVIKSSIPTGQLPITTDLGLYQVYVSPTTNSLSAVRQISPNARTSTYQGQLIIQAGSFVNQSNADQLRQKLSFAGISSTIINSTAQLQAFLASIPNIPPNTLPAFPGSGLGLGNTDSYFILIPSQRNQLVSLAENVVALGIPSQSIQMQQATANPFVAVGPFANQQLAKEWEIYLQSSGLSRAIVYFGR</sequence>
<dbReference type="Gene3D" id="3.30.70.1070">
    <property type="entry name" value="Sporulation related repeat"/>
    <property type="match status" value="1"/>
</dbReference>